<keyword evidence="2" id="KW-0808">Transferase</keyword>
<dbReference type="Pfam" id="PF05050">
    <property type="entry name" value="Methyltransf_21"/>
    <property type="match status" value="1"/>
</dbReference>
<dbReference type="OrthoDB" id="9812600at2"/>
<evidence type="ECO:0000313" key="2">
    <source>
        <dbReference type="EMBL" id="TGN12253.1"/>
    </source>
</evidence>
<sequence>MFVLFRIFNSLFKKKMYFLYVPLYFLYKRFFERKEIAYFRKIIKEGDVIIDGGANIGFYTDLFSELVGENGIVVSIEPDLINFNLLCVRYGNRKNIIPINAALSDKTGVMNLYLSSDLNVDHRVYKTDENRDFVSVKAYSLDDLLDEIQIKKVRLIKTDFQGYDPVAIRGMLKTIKNNSAHLVLFSEFWPSGMRQVGVNPDEWLVEMSKLGFHYKLLDNPEQAVNDHFYTTLIMSHSNEVLLNFQ</sequence>
<dbReference type="Gene3D" id="3.40.50.150">
    <property type="entry name" value="Vaccinia Virus protein VP39"/>
    <property type="match status" value="1"/>
</dbReference>
<dbReference type="InterPro" id="IPR006342">
    <property type="entry name" value="FkbM_mtfrase"/>
</dbReference>
<dbReference type="RefSeq" id="WP_135746424.1">
    <property type="nucleotide sequence ID" value="NZ_JAIZBL010000002.1"/>
</dbReference>
<keyword evidence="2" id="KW-0489">Methyltransferase</keyword>
<dbReference type="NCBIfam" id="TIGR01444">
    <property type="entry name" value="fkbM_fam"/>
    <property type="match status" value="1"/>
</dbReference>
<name>A0A6H3NSH2_9LEPT</name>
<keyword evidence="3" id="KW-1185">Reference proteome</keyword>
<dbReference type="AlphaFoldDB" id="A0A6H3NSH2"/>
<reference evidence="2" key="1">
    <citation type="journal article" date="2019" name="PLoS Negl. Trop. Dis.">
        <title>Revisiting the worldwide diversity of Leptospira species in the environment.</title>
        <authorList>
            <person name="Vincent A.T."/>
            <person name="Schiettekatte O."/>
            <person name="Bourhy P."/>
            <person name="Veyrier F.J."/>
            <person name="Picardeau M."/>
        </authorList>
    </citation>
    <scope>NUCLEOTIDE SEQUENCE [LARGE SCALE GENOMIC DNA]</scope>
    <source>
        <strain evidence="2">201601109</strain>
    </source>
</reference>
<dbReference type="InterPro" id="IPR029063">
    <property type="entry name" value="SAM-dependent_MTases_sf"/>
</dbReference>
<accession>A0A6H3NSH2</accession>
<gene>
    <name evidence="2" type="ORF">EHR08_12760</name>
</gene>
<dbReference type="GO" id="GO:0032259">
    <property type="term" value="P:methylation"/>
    <property type="evidence" value="ECO:0007669"/>
    <property type="project" value="UniProtKB-KW"/>
</dbReference>
<organism evidence="2 3">
    <name type="scientific">Leptospira bandrabouensis</name>
    <dbReference type="NCBI Taxonomy" id="2484903"/>
    <lineage>
        <taxon>Bacteria</taxon>
        <taxon>Pseudomonadati</taxon>
        <taxon>Spirochaetota</taxon>
        <taxon>Spirochaetia</taxon>
        <taxon>Leptospirales</taxon>
        <taxon>Leptospiraceae</taxon>
        <taxon>Leptospira</taxon>
    </lineage>
</organism>
<dbReference type="PANTHER" id="PTHR34203:SF15">
    <property type="entry name" value="SLL1173 PROTEIN"/>
    <property type="match status" value="1"/>
</dbReference>
<proteinExistence type="predicted"/>
<dbReference type="Proteomes" id="UP000297649">
    <property type="component" value="Unassembled WGS sequence"/>
</dbReference>
<evidence type="ECO:0000259" key="1">
    <source>
        <dbReference type="Pfam" id="PF05050"/>
    </source>
</evidence>
<evidence type="ECO:0000313" key="3">
    <source>
        <dbReference type="Proteomes" id="UP000297649"/>
    </source>
</evidence>
<feature type="domain" description="Methyltransferase FkbM" evidence="1">
    <location>
        <begin position="51"/>
        <end position="214"/>
    </location>
</feature>
<dbReference type="EMBL" id="RQHU01000019">
    <property type="protein sequence ID" value="TGN12253.1"/>
    <property type="molecule type" value="Genomic_DNA"/>
</dbReference>
<dbReference type="GO" id="GO:0008168">
    <property type="term" value="F:methyltransferase activity"/>
    <property type="evidence" value="ECO:0007669"/>
    <property type="project" value="UniProtKB-KW"/>
</dbReference>
<dbReference type="InterPro" id="IPR052514">
    <property type="entry name" value="SAM-dependent_MTase"/>
</dbReference>
<dbReference type="PANTHER" id="PTHR34203">
    <property type="entry name" value="METHYLTRANSFERASE, FKBM FAMILY PROTEIN"/>
    <property type="match status" value="1"/>
</dbReference>
<protein>
    <submittedName>
        <fullName evidence="2">FkbM family methyltransferase</fullName>
    </submittedName>
</protein>
<comment type="caution">
    <text evidence="2">The sequence shown here is derived from an EMBL/GenBank/DDBJ whole genome shotgun (WGS) entry which is preliminary data.</text>
</comment>
<dbReference type="SUPFAM" id="SSF53335">
    <property type="entry name" value="S-adenosyl-L-methionine-dependent methyltransferases"/>
    <property type="match status" value="1"/>
</dbReference>